<dbReference type="Pfam" id="PF03358">
    <property type="entry name" value="FMN_red"/>
    <property type="match status" value="1"/>
</dbReference>
<name>A0A6L3B4I5_AZOBR</name>
<dbReference type="InterPro" id="IPR029039">
    <property type="entry name" value="Flavoprotein-like_sf"/>
</dbReference>
<evidence type="ECO:0000259" key="1">
    <source>
        <dbReference type="Pfam" id="PF03358"/>
    </source>
</evidence>
<dbReference type="GO" id="GO:0010181">
    <property type="term" value="F:FMN binding"/>
    <property type="evidence" value="ECO:0007669"/>
    <property type="project" value="TreeGrafter"/>
</dbReference>
<organism evidence="2 3">
    <name type="scientific">Azospirillum brasilense</name>
    <dbReference type="NCBI Taxonomy" id="192"/>
    <lineage>
        <taxon>Bacteria</taxon>
        <taxon>Pseudomonadati</taxon>
        <taxon>Pseudomonadota</taxon>
        <taxon>Alphaproteobacteria</taxon>
        <taxon>Rhodospirillales</taxon>
        <taxon>Azospirillaceae</taxon>
        <taxon>Azospirillum</taxon>
    </lineage>
</organism>
<protein>
    <submittedName>
        <fullName evidence="2">NAD(P)H-dependent oxidoreductase</fullName>
    </submittedName>
</protein>
<dbReference type="InterPro" id="IPR050712">
    <property type="entry name" value="NAD(P)H-dep_reductase"/>
</dbReference>
<dbReference type="EMBL" id="QOKV01000002">
    <property type="protein sequence ID" value="KAA0687698.1"/>
    <property type="molecule type" value="Genomic_DNA"/>
</dbReference>
<comment type="caution">
    <text evidence="2">The sequence shown here is derived from an EMBL/GenBank/DDBJ whole genome shotgun (WGS) entry which is preliminary data.</text>
</comment>
<dbReference type="PANTHER" id="PTHR30543">
    <property type="entry name" value="CHROMATE REDUCTASE"/>
    <property type="match status" value="1"/>
</dbReference>
<dbReference type="AlphaFoldDB" id="A0A6L3B4I5"/>
<evidence type="ECO:0000313" key="3">
    <source>
        <dbReference type="Proteomes" id="UP000476837"/>
    </source>
</evidence>
<dbReference type="GO" id="GO:0005829">
    <property type="term" value="C:cytosol"/>
    <property type="evidence" value="ECO:0007669"/>
    <property type="project" value="TreeGrafter"/>
</dbReference>
<dbReference type="SUPFAM" id="SSF52218">
    <property type="entry name" value="Flavoproteins"/>
    <property type="match status" value="1"/>
</dbReference>
<dbReference type="InterPro" id="IPR005025">
    <property type="entry name" value="FMN_Rdtase-like_dom"/>
</dbReference>
<gene>
    <name evidence="2" type="ORF">DS837_05705</name>
</gene>
<dbReference type="GO" id="GO:0016491">
    <property type="term" value="F:oxidoreductase activity"/>
    <property type="evidence" value="ECO:0007669"/>
    <property type="project" value="InterPro"/>
</dbReference>
<feature type="domain" description="NADPH-dependent FMN reductase-like" evidence="1">
    <location>
        <begin position="9"/>
        <end position="163"/>
    </location>
</feature>
<dbReference type="RefSeq" id="WP_149163836.1">
    <property type="nucleotide sequence ID" value="NZ_QOKV01000002.1"/>
</dbReference>
<sequence length="200" mass="21066">MSDTAKPIRLLGLSGSIRRHSHCTAVLNTLADSLGNKAGGKAGGKAEMTLFPLNEIPPYDPDLDAENTPAPATALRDSIAAADGLVIISPEYNYGMSGVLKNALDWASRPAMKSPVRGKPILIMTASPAFTGGVRAQHEMRETLSGMMGRVIARPQVVIGTVHEKIKDGRLTDQAALDFALAAIDDLLAEIALLRGVKSA</sequence>
<reference evidence="2 3" key="1">
    <citation type="submission" date="2018-07" db="EMBL/GenBank/DDBJ databases">
        <title>Genome sequence of Roseomonas fauriae ATCC 49958.</title>
        <authorList>
            <person name="Sant'Anna F.H."/>
            <person name="Baldani J.I."/>
            <person name="Zilli J.E."/>
            <person name="Reis V.M."/>
            <person name="Hartmann A."/>
            <person name="Cruz L."/>
            <person name="de Souza E.M."/>
            <person name="de Oliveira Pedrosa F."/>
            <person name="Passaglia L.M.P."/>
        </authorList>
    </citation>
    <scope>NUCLEOTIDE SEQUENCE [LARGE SCALE GENOMIC DNA]</scope>
    <source>
        <strain evidence="2 3">ATCC 49958</strain>
    </source>
</reference>
<dbReference type="Proteomes" id="UP000476837">
    <property type="component" value="Unassembled WGS sequence"/>
</dbReference>
<dbReference type="PANTHER" id="PTHR30543:SF21">
    <property type="entry name" value="NAD(P)H-DEPENDENT FMN REDUCTASE LOT6"/>
    <property type="match status" value="1"/>
</dbReference>
<evidence type="ECO:0000313" key="2">
    <source>
        <dbReference type="EMBL" id="KAA0687698.1"/>
    </source>
</evidence>
<proteinExistence type="predicted"/>
<dbReference type="Gene3D" id="3.40.50.360">
    <property type="match status" value="1"/>
</dbReference>
<accession>A0A6L3B4I5</accession>